<dbReference type="Proteomes" id="UP001383192">
    <property type="component" value="Unassembled WGS sequence"/>
</dbReference>
<keyword evidence="4" id="KW-1185">Reference proteome</keyword>
<gene>
    <name evidence="3" type="ORF">VNI00_003158</name>
</gene>
<protein>
    <recommendedName>
        <fullName evidence="2">Cytidyltransferase-like domain-containing protein</fullName>
    </recommendedName>
</protein>
<evidence type="ECO:0000256" key="1">
    <source>
        <dbReference type="SAM" id="MobiDB-lite"/>
    </source>
</evidence>
<proteinExistence type="predicted"/>
<dbReference type="InterPro" id="IPR014729">
    <property type="entry name" value="Rossmann-like_a/b/a_fold"/>
</dbReference>
<comment type="caution">
    <text evidence="3">The sequence shown here is derived from an EMBL/GenBank/DDBJ whole genome shotgun (WGS) entry which is preliminary data.</text>
</comment>
<dbReference type="AlphaFoldDB" id="A0AAW0DRQ3"/>
<dbReference type="SUPFAM" id="SSF52374">
    <property type="entry name" value="Nucleotidylyl transferase"/>
    <property type="match status" value="1"/>
</dbReference>
<name>A0AAW0DRQ3_9AGAR</name>
<dbReference type="PANTHER" id="PTHR10695:SF46">
    <property type="entry name" value="BIFUNCTIONAL COENZYME A SYNTHASE-RELATED"/>
    <property type="match status" value="1"/>
</dbReference>
<feature type="region of interest" description="Disordered" evidence="1">
    <location>
        <begin position="138"/>
        <end position="158"/>
    </location>
</feature>
<evidence type="ECO:0000313" key="3">
    <source>
        <dbReference type="EMBL" id="KAK7054695.1"/>
    </source>
</evidence>
<dbReference type="PANTHER" id="PTHR10695">
    <property type="entry name" value="DEPHOSPHO-COA KINASE-RELATED"/>
    <property type="match status" value="1"/>
</dbReference>
<feature type="compositionally biased region" description="Low complexity" evidence="1">
    <location>
        <begin position="141"/>
        <end position="158"/>
    </location>
</feature>
<dbReference type="EMBL" id="JAYKXP010000008">
    <property type="protein sequence ID" value="KAK7054695.1"/>
    <property type="molecule type" value="Genomic_DNA"/>
</dbReference>
<evidence type="ECO:0000259" key="2">
    <source>
        <dbReference type="Pfam" id="PF01467"/>
    </source>
</evidence>
<evidence type="ECO:0000313" key="4">
    <source>
        <dbReference type="Proteomes" id="UP001383192"/>
    </source>
</evidence>
<reference evidence="3 4" key="1">
    <citation type="submission" date="2024-01" db="EMBL/GenBank/DDBJ databases">
        <title>A draft genome for a cacao thread blight-causing isolate of Paramarasmius palmivorus.</title>
        <authorList>
            <person name="Baruah I.K."/>
            <person name="Bukari Y."/>
            <person name="Amoako-Attah I."/>
            <person name="Meinhardt L.W."/>
            <person name="Bailey B.A."/>
            <person name="Cohen S.P."/>
        </authorList>
    </citation>
    <scope>NUCLEOTIDE SEQUENCE [LARGE SCALE GENOMIC DNA]</scope>
    <source>
        <strain evidence="3 4">GH-12</strain>
    </source>
</reference>
<dbReference type="GO" id="GO:0004140">
    <property type="term" value="F:dephospho-CoA kinase activity"/>
    <property type="evidence" value="ECO:0007669"/>
    <property type="project" value="TreeGrafter"/>
</dbReference>
<dbReference type="Pfam" id="PF01467">
    <property type="entry name" value="CTP_transf_like"/>
    <property type="match status" value="1"/>
</dbReference>
<feature type="domain" description="Cytidyltransferase-like" evidence="2">
    <location>
        <begin position="166"/>
        <end position="266"/>
    </location>
</feature>
<dbReference type="Gene3D" id="3.40.50.620">
    <property type="entry name" value="HUPs"/>
    <property type="match status" value="1"/>
</dbReference>
<organism evidence="3 4">
    <name type="scientific">Paramarasmius palmivorus</name>
    <dbReference type="NCBI Taxonomy" id="297713"/>
    <lineage>
        <taxon>Eukaryota</taxon>
        <taxon>Fungi</taxon>
        <taxon>Dikarya</taxon>
        <taxon>Basidiomycota</taxon>
        <taxon>Agaricomycotina</taxon>
        <taxon>Agaricomycetes</taxon>
        <taxon>Agaricomycetidae</taxon>
        <taxon>Agaricales</taxon>
        <taxon>Marasmiineae</taxon>
        <taxon>Marasmiaceae</taxon>
        <taxon>Paramarasmius</taxon>
    </lineage>
</organism>
<dbReference type="InterPro" id="IPR004821">
    <property type="entry name" value="Cyt_trans-like"/>
</dbReference>
<dbReference type="GO" id="GO:0015937">
    <property type="term" value="P:coenzyme A biosynthetic process"/>
    <property type="evidence" value="ECO:0007669"/>
    <property type="project" value="TreeGrafter"/>
</dbReference>
<sequence length="341" mass="37463">MSASPASVLLIASSPSLKPPSFLVPAIVAATRAARNNLTILLCSPLFNSGSPGSINHAQSFHDVQRLLTFVYVQATKVSQELNRILLNIDVLLRGLDDDYQFLHELDFDTLFRITGDHIEAPIPSRILSLPQTHIDRAEDPSAQPQDPSPSSSAPNIPSTYPVVAVGGTFDHLHPGHKILLSMTLFITSRKVIVGVTHSSLLRNKSNADLLESLDTRIANVRKFSKLFRPGLEVYDVVPIDDVYGPTGWDADIQALVVSKETLKGAESSRCFQQDITIVSLTLFITVASHRASKSLPPLKTFVIDVISHDSADLDDSDHDWLKNAKMSSTFIREWIARQKA</sequence>
<accession>A0AAW0DRQ3</accession>